<evidence type="ECO:0000256" key="3">
    <source>
        <dbReference type="ARBA" id="ARBA00023136"/>
    </source>
</evidence>
<dbReference type="SUPFAM" id="SSF103473">
    <property type="entry name" value="MFS general substrate transporter"/>
    <property type="match status" value="1"/>
</dbReference>
<evidence type="ECO:0000313" key="6">
    <source>
        <dbReference type="EMBL" id="KAB0569297.1"/>
    </source>
</evidence>
<keyword evidence="3 4" id="KW-0472">Membrane</keyword>
<dbReference type="AlphaFoldDB" id="A0A643EWT3"/>
<dbReference type="InterPro" id="IPR036259">
    <property type="entry name" value="MFS_trans_sf"/>
</dbReference>
<gene>
    <name evidence="6" type="ORF">F7Q93_16210</name>
</gene>
<dbReference type="Pfam" id="PF07690">
    <property type="entry name" value="MFS_1"/>
    <property type="match status" value="1"/>
</dbReference>
<feature type="transmembrane region" description="Helical" evidence="4">
    <location>
        <begin position="250"/>
        <end position="271"/>
    </location>
</feature>
<feature type="transmembrane region" description="Helical" evidence="4">
    <location>
        <begin position="12"/>
        <end position="36"/>
    </location>
</feature>
<feature type="transmembrane region" description="Helical" evidence="4">
    <location>
        <begin position="48"/>
        <end position="69"/>
    </location>
</feature>
<dbReference type="RefSeq" id="WP_128094771.1">
    <property type="nucleotide sequence ID" value="NZ_JBHEEN010000007.1"/>
</dbReference>
<reference evidence="6" key="1">
    <citation type="submission" date="2019-09" db="EMBL/GenBank/DDBJ databases">
        <title>Draft genome sequences of 48 bacterial type strains from the CCUG.</title>
        <authorList>
            <person name="Tunovic T."/>
            <person name="Pineiro-Iglesias B."/>
            <person name="Unosson C."/>
            <person name="Inganas E."/>
            <person name="Ohlen M."/>
            <person name="Cardew S."/>
            <person name="Jensie-Markopoulos S."/>
            <person name="Salva-Serra F."/>
            <person name="Jaen-Luchoro D."/>
            <person name="Karlsson R."/>
            <person name="Svensson-Stadler L."/>
            <person name="Chun J."/>
            <person name="Moore E."/>
        </authorList>
    </citation>
    <scope>NUCLEOTIDE SEQUENCE</scope>
    <source>
        <strain evidence="6">CCUG 50899</strain>
    </source>
</reference>
<evidence type="ECO:0000256" key="1">
    <source>
        <dbReference type="ARBA" id="ARBA00022692"/>
    </source>
</evidence>
<name>A0A643EWT3_9HYPH</name>
<sequence length="393" mass="40147">MIIDATARKISSRLSIAVSTIGFNQTAFIALVPLIATATGLQTGEIGLTAGLGAVAFVVSAPLCGMLGTRIGARRALYWLGLVLLLAQLIFLVLMMTGPLPYVMALGLLVMSRFVYGAASAGIMPIAQAWISGLLPQKERTVALARLSAGLSIGRILGSAAAVTASVTPLLPLMLLVASPLSLLLVPAANDTVGKADPRSDSRAYLSPFDGRMLPFLGLGFLVTMSFGHVQMILGPLLQLRLAIGPVEATAASGITLIVVALAMIATQILVIPRLRLGNRSCVILGTVLLAAGVLLVAATPLAYASLSGLVMGGVGMAIATPNYLGWLTGQMEQGEQGAAAGWLASAHVLGQGAGAISGGYFFTVSAQAPLFASATLAATAALLAFTMRARDA</sequence>
<evidence type="ECO:0000256" key="2">
    <source>
        <dbReference type="ARBA" id="ARBA00022989"/>
    </source>
</evidence>
<feature type="transmembrane region" description="Helical" evidence="4">
    <location>
        <begin position="102"/>
        <end position="131"/>
    </location>
</feature>
<feature type="transmembrane region" description="Helical" evidence="4">
    <location>
        <begin position="76"/>
        <end position="96"/>
    </location>
</feature>
<dbReference type="GO" id="GO:0022857">
    <property type="term" value="F:transmembrane transporter activity"/>
    <property type="evidence" value="ECO:0007669"/>
    <property type="project" value="InterPro"/>
</dbReference>
<comment type="caution">
    <text evidence="6">The sequence shown here is derived from an EMBL/GenBank/DDBJ whole genome shotgun (WGS) entry which is preliminary data.</text>
</comment>
<dbReference type="PANTHER" id="PTHR23546">
    <property type="entry name" value="TRANSPORT PROTEIN"/>
    <property type="match status" value="1"/>
</dbReference>
<keyword evidence="1 4" id="KW-0812">Transmembrane</keyword>
<dbReference type="EMBL" id="VZPE01000007">
    <property type="protein sequence ID" value="KAB0569297.1"/>
    <property type="molecule type" value="Genomic_DNA"/>
</dbReference>
<feature type="transmembrane region" description="Helical" evidence="4">
    <location>
        <begin position="310"/>
        <end position="328"/>
    </location>
</feature>
<protein>
    <submittedName>
        <fullName evidence="6">MFS transporter</fullName>
    </submittedName>
</protein>
<dbReference type="PROSITE" id="PS50850">
    <property type="entry name" value="MFS"/>
    <property type="match status" value="1"/>
</dbReference>
<feature type="transmembrane region" description="Helical" evidence="4">
    <location>
        <begin position="283"/>
        <end position="304"/>
    </location>
</feature>
<evidence type="ECO:0000256" key="4">
    <source>
        <dbReference type="SAM" id="Phobius"/>
    </source>
</evidence>
<dbReference type="PANTHER" id="PTHR23546:SF1">
    <property type="entry name" value="MEMBRANE PROTEIN"/>
    <property type="match status" value="1"/>
</dbReference>
<dbReference type="InterPro" id="IPR011701">
    <property type="entry name" value="MFS"/>
</dbReference>
<dbReference type="Gene3D" id="1.20.1250.20">
    <property type="entry name" value="MFS general substrate transporter like domains"/>
    <property type="match status" value="1"/>
</dbReference>
<feature type="transmembrane region" description="Helical" evidence="4">
    <location>
        <begin position="143"/>
        <end position="167"/>
    </location>
</feature>
<keyword evidence="2 4" id="KW-1133">Transmembrane helix</keyword>
<feature type="transmembrane region" description="Helical" evidence="4">
    <location>
        <begin position="369"/>
        <end position="388"/>
    </location>
</feature>
<accession>A0A643EWT3</accession>
<organism evidence="6">
    <name type="scientific">Brucella pituitosa</name>
    <dbReference type="NCBI Taxonomy" id="571256"/>
    <lineage>
        <taxon>Bacteria</taxon>
        <taxon>Pseudomonadati</taxon>
        <taxon>Pseudomonadota</taxon>
        <taxon>Alphaproteobacteria</taxon>
        <taxon>Hyphomicrobiales</taxon>
        <taxon>Brucellaceae</taxon>
        <taxon>Brucella/Ochrobactrum group</taxon>
        <taxon>Brucella</taxon>
    </lineage>
</organism>
<feature type="domain" description="Major facilitator superfamily (MFS) profile" evidence="5">
    <location>
        <begin position="10"/>
        <end position="393"/>
    </location>
</feature>
<dbReference type="InterPro" id="IPR020846">
    <property type="entry name" value="MFS_dom"/>
</dbReference>
<proteinExistence type="predicted"/>
<feature type="transmembrane region" description="Helical" evidence="4">
    <location>
        <begin position="214"/>
        <end position="238"/>
    </location>
</feature>
<evidence type="ECO:0000259" key="5">
    <source>
        <dbReference type="PROSITE" id="PS50850"/>
    </source>
</evidence>